<organism evidence="1 2">
    <name type="scientific">Pseudoflavonifractor capillosus ATCC 29799</name>
    <dbReference type="NCBI Taxonomy" id="411467"/>
    <lineage>
        <taxon>Bacteria</taxon>
        <taxon>Bacillati</taxon>
        <taxon>Bacillota</taxon>
        <taxon>Clostridia</taxon>
        <taxon>Eubacteriales</taxon>
        <taxon>Oscillospiraceae</taxon>
        <taxon>Pseudoflavonifractor</taxon>
    </lineage>
</organism>
<accession>A6NVW1</accession>
<evidence type="ECO:0000313" key="2">
    <source>
        <dbReference type="Proteomes" id="UP000003639"/>
    </source>
</evidence>
<dbReference type="Proteomes" id="UP000003639">
    <property type="component" value="Unassembled WGS sequence"/>
</dbReference>
<protein>
    <submittedName>
        <fullName evidence="1">Uncharacterized protein</fullName>
    </submittedName>
</protein>
<dbReference type="EMBL" id="AAXG02000014">
    <property type="protein sequence ID" value="EDM99854.1"/>
    <property type="molecule type" value="Genomic_DNA"/>
</dbReference>
<gene>
    <name evidence="1" type="ORF">BACCAP_02354</name>
</gene>
<proteinExistence type="predicted"/>
<dbReference type="STRING" id="411467.BACCAP_02354"/>
<dbReference type="AlphaFoldDB" id="A6NVW1"/>
<reference evidence="1 2" key="1">
    <citation type="submission" date="2007-04" db="EMBL/GenBank/DDBJ databases">
        <authorList>
            <person name="Fulton L."/>
            <person name="Clifton S."/>
            <person name="Fulton B."/>
            <person name="Xu J."/>
            <person name="Minx P."/>
            <person name="Pepin K.H."/>
            <person name="Johnson M."/>
            <person name="Thiruvilangam P."/>
            <person name="Bhonagiri V."/>
            <person name="Nash W.E."/>
            <person name="Mardis E.R."/>
            <person name="Wilson R.K."/>
        </authorList>
    </citation>
    <scope>NUCLEOTIDE SEQUENCE [LARGE SCALE GENOMIC DNA]</scope>
    <source>
        <strain evidence="1 2">ATCC 29799</strain>
    </source>
</reference>
<sequence>MSLSPLVWACRDDYTIVSRCPPVTEHGKRRTGSIWDIRMVLSLLTG</sequence>
<name>A6NVW1_9FIRM</name>
<reference evidence="1 2" key="2">
    <citation type="submission" date="2007-06" db="EMBL/GenBank/DDBJ databases">
        <title>Draft genome sequence of Pseudoflavonifractor capillosus ATCC 29799.</title>
        <authorList>
            <person name="Sudarsanam P."/>
            <person name="Ley R."/>
            <person name="Guruge J."/>
            <person name="Turnbaugh P.J."/>
            <person name="Mahowald M."/>
            <person name="Liep D."/>
            <person name="Gordon J."/>
        </authorList>
    </citation>
    <scope>NUCLEOTIDE SEQUENCE [LARGE SCALE GENOMIC DNA]</scope>
    <source>
        <strain evidence="1 2">ATCC 29799</strain>
    </source>
</reference>
<comment type="caution">
    <text evidence="1">The sequence shown here is derived from an EMBL/GenBank/DDBJ whole genome shotgun (WGS) entry which is preliminary data.</text>
</comment>
<keyword evidence="2" id="KW-1185">Reference proteome</keyword>
<evidence type="ECO:0000313" key="1">
    <source>
        <dbReference type="EMBL" id="EDM99854.1"/>
    </source>
</evidence>